<dbReference type="Pfam" id="PF01636">
    <property type="entry name" value="APH"/>
    <property type="match status" value="1"/>
</dbReference>
<dbReference type="SUPFAM" id="SSF56112">
    <property type="entry name" value="Protein kinase-like (PK-like)"/>
    <property type="match status" value="1"/>
</dbReference>
<keyword evidence="2" id="KW-0808">Transferase</keyword>
<protein>
    <submittedName>
        <fullName evidence="2">Aminoglycoside phosphotransferase family protein</fullName>
    </submittedName>
</protein>
<sequence length="407" mass="43196">MGLGGHGSTVLPTRVDRLAPGLGSGGSGGRLSAVAGWRLAPCARRCGLGPAVGCVEGGRRWWVIRRNPLRAAPFGWCAGPVSAHEEFRDSLAAVSVRPLTLAWVSRHLAAGERITGIVALRGGITAEMRRLTVRAPNGDTRHLVLRTVVDAKDAEGWLNREADALALLAGTDVPAPALVAVDPTAAHCEFPSLLMTRLPGRTVLDDAGVAARVPLLARQLVAIHAVRPAERPREYEALTTADTVVVPPGGDAAAWAAAIDLIREPAPAYEGRFLHRDFQPGNVLFDVPPGAPPGAPSAARITGVVDWATPSWGPADFDMAHCATNLAVLHGPEWGFRFADAYEEAGGVLAASERERRYWRVRDALALSEEVSLVSGPWRDAGRTELTPRAVAERLDAYVTAVMNAEV</sequence>
<dbReference type="GO" id="GO:0016740">
    <property type="term" value="F:transferase activity"/>
    <property type="evidence" value="ECO:0007669"/>
    <property type="project" value="UniProtKB-KW"/>
</dbReference>
<dbReference type="PANTHER" id="PTHR21310">
    <property type="entry name" value="AMINOGLYCOSIDE PHOSPHOTRANSFERASE-RELATED-RELATED"/>
    <property type="match status" value="1"/>
</dbReference>
<proteinExistence type="predicted"/>
<keyword evidence="3" id="KW-1185">Reference proteome</keyword>
<gene>
    <name evidence="2" type="ORF">EBN88_03050</name>
</gene>
<evidence type="ECO:0000259" key="1">
    <source>
        <dbReference type="Pfam" id="PF01636"/>
    </source>
</evidence>
<dbReference type="Gene3D" id="3.90.1200.10">
    <property type="match status" value="1"/>
</dbReference>
<dbReference type="InterPro" id="IPR002575">
    <property type="entry name" value="Aminoglycoside_PTrfase"/>
</dbReference>
<dbReference type="AlphaFoldDB" id="A0A3M2MEC0"/>
<evidence type="ECO:0000313" key="2">
    <source>
        <dbReference type="EMBL" id="RMI45578.1"/>
    </source>
</evidence>
<dbReference type="InterPro" id="IPR051678">
    <property type="entry name" value="AGP_Transferase"/>
</dbReference>
<comment type="caution">
    <text evidence="2">The sequence shown here is derived from an EMBL/GenBank/DDBJ whole genome shotgun (WGS) entry which is preliminary data.</text>
</comment>
<name>A0A3M2MEC0_9ACTN</name>
<reference evidence="2 3" key="1">
    <citation type="submission" date="2018-10" db="EMBL/GenBank/DDBJ databases">
        <title>Isolation, diversity and antifungal activity of actinobacteria from wheat.</title>
        <authorList>
            <person name="Han C."/>
        </authorList>
    </citation>
    <scope>NUCLEOTIDE SEQUENCE [LARGE SCALE GENOMIC DNA]</scope>
    <source>
        <strain evidence="2 3">NEAU-YY642</strain>
    </source>
</reference>
<dbReference type="InterPro" id="IPR011009">
    <property type="entry name" value="Kinase-like_dom_sf"/>
</dbReference>
<feature type="domain" description="Aminoglycoside phosphotransferase" evidence="1">
    <location>
        <begin position="137"/>
        <end position="350"/>
    </location>
</feature>
<evidence type="ECO:0000313" key="3">
    <source>
        <dbReference type="Proteomes" id="UP000278673"/>
    </source>
</evidence>
<dbReference type="EMBL" id="RFFJ01000007">
    <property type="protein sequence ID" value="RMI45578.1"/>
    <property type="molecule type" value="Genomic_DNA"/>
</dbReference>
<accession>A0A3M2MEC0</accession>
<organism evidence="2 3">
    <name type="scientific">Streptomyces triticirhizae</name>
    <dbReference type="NCBI Taxonomy" id="2483353"/>
    <lineage>
        <taxon>Bacteria</taxon>
        <taxon>Bacillati</taxon>
        <taxon>Actinomycetota</taxon>
        <taxon>Actinomycetes</taxon>
        <taxon>Kitasatosporales</taxon>
        <taxon>Streptomycetaceae</taxon>
        <taxon>Streptomyces</taxon>
    </lineage>
</organism>
<dbReference type="Proteomes" id="UP000278673">
    <property type="component" value="Unassembled WGS sequence"/>
</dbReference>